<comment type="subcellular location">
    <subcellularLocation>
        <location evidence="1">Membrane</location>
        <topology evidence="1">Multi-pass membrane protein</topology>
    </subcellularLocation>
</comment>
<proteinExistence type="inferred from homology"/>
<evidence type="ECO:0000256" key="3">
    <source>
        <dbReference type="ARBA" id="ARBA00022448"/>
    </source>
</evidence>
<dbReference type="SUPFAM" id="SSF103481">
    <property type="entry name" value="Multidrug resistance efflux transporter EmrE"/>
    <property type="match status" value="1"/>
</dbReference>
<gene>
    <name evidence="10" type="ORF">PoB_004850600</name>
</gene>
<feature type="domain" description="EamA" evidence="9">
    <location>
        <begin position="9"/>
        <end position="146"/>
    </location>
</feature>
<evidence type="ECO:0000256" key="6">
    <source>
        <dbReference type="ARBA" id="ARBA00023136"/>
    </source>
</evidence>
<accession>A0AAV4BFA5</accession>
<evidence type="ECO:0000256" key="5">
    <source>
        <dbReference type="ARBA" id="ARBA00022989"/>
    </source>
</evidence>
<dbReference type="EMBL" id="BLXT01005315">
    <property type="protein sequence ID" value="GFO22001.1"/>
    <property type="molecule type" value="Genomic_DNA"/>
</dbReference>
<keyword evidence="6 8" id="KW-0472">Membrane</keyword>
<feature type="transmembrane region" description="Helical" evidence="8">
    <location>
        <begin position="48"/>
        <end position="68"/>
    </location>
</feature>
<evidence type="ECO:0000256" key="2">
    <source>
        <dbReference type="ARBA" id="ARBA00010694"/>
    </source>
</evidence>
<dbReference type="InterPro" id="IPR013657">
    <property type="entry name" value="SCL35B1-4/HUT1"/>
</dbReference>
<dbReference type="AlphaFoldDB" id="A0AAV4BFA5"/>
<dbReference type="Proteomes" id="UP000735302">
    <property type="component" value="Unassembled WGS sequence"/>
</dbReference>
<keyword evidence="3" id="KW-0813">Transport</keyword>
<dbReference type="Pfam" id="PF00892">
    <property type="entry name" value="EamA"/>
    <property type="match status" value="1"/>
</dbReference>
<dbReference type="InterPro" id="IPR000620">
    <property type="entry name" value="EamA_dom"/>
</dbReference>
<protein>
    <submittedName>
        <fullName evidence="10">14-3-3 protein zeta</fullName>
    </submittedName>
</protein>
<name>A0AAV4BFA5_9GAST</name>
<evidence type="ECO:0000256" key="7">
    <source>
        <dbReference type="SAM" id="MobiDB-lite"/>
    </source>
</evidence>
<feature type="region of interest" description="Disordered" evidence="7">
    <location>
        <begin position="172"/>
        <end position="199"/>
    </location>
</feature>
<evidence type="ECO:0000256" key="1">
    <source>
        <dbReference type="ARBA" id="ARBA00004141"/>
    </source>
</evidence>
<comment type="caution">
    <text evidence="10">The sequence shown here is derived from an EMBL/GenBank/DDBJ whole genome shotgun (WGS) entry which is preliminary data.</text>
</comment>
<reference evidence="10 11" key="1">
    <citation type="journal article" date="2021" name="Elife">
        <title>Chloroplast acquisition without the gene transfer in kleptoplastic sea slugs, Plakobranchus ocellatus.</title>
        <authorList>
            <person name="Maeda T."/>
            <person name="Takahashi S."/>
            <person name="Yoshida T."/>
            <person name="Shimamura S."/>
            <person name="Takaki Y."/>
            <person name="Nagai Y."/>
            <person name="Toyoda A."/>
            <person name="Suzuki Y."/>
            <person name="Arimoto A."/>
            <person name="Ishii H."/>
            <person name="Satoh N."/>
            <person name="Nishiyama T."/>
            <person name="Hasebe M."/>
            <person name="Maruyama T."/>
            <person name="Minagawa J."/>
            <person name="Obokata J."/>
            <person name="Shigenobu S."/>
        </authorList>
    </citation>
    <scope>NUCLEOTIDE SEQUENCE [LARGE SCALE GENOMIC DNA]</scope>
</reference>
<dbReference type="GO" id="GO:0000139">
    <property type="term" value="C:Golgi membrane"/>
    <property type="evidence" value="ECO:0007669"/>
    <property type="project" value="TreeGrafter"/>
</dbReference>
<comment type="similarity">
    <text evidence="2">Belongs to the nucleotide-sugar transporter family. SLC35B subfamily.</text>
</comment>
<evidence type="ECO:0000313" key="10">
    <source>
        <dbReference type="EMBL" id="GFO22001.1"/>
    </source>
</evidence>
<organism evidence="10 11">
    <name type="scientific">Plakobranchus ocellatus</name>
    <dbReference type="NCBI Taxonomy" id="259542"/>
    <lineage>
        <taxon>Eukaryota</taxon>
        <taxon>Metazoa</taxon>
        <taxon>Spiralia</taxon>
        <taxon>Lophotrochozoa</taxon>
        <taxon>Mollusca</taxon>
        <taxon>Gastropoda</taxon>
        <taxon>Heterobranchia</taxon>
        <taxon>Euthyneura</taxon>
        <taxon>Panpulmonata</taxon>
        <taxon>Sacoglossa</taxon>
        <taxon>Placobranchoidea</taxon>
        <taxon>Plakobranchidae</taxon>
        <taxon>Plakobranchus</taxon>
    </lineage>
</organism>
<keyword evidence="4 8" id="KW-0812">Transmembrane</keyword>
<feature type="compositionally biased region" description="Polar residues" evidence="7">
    <location>
        <begin position="172"/>
        <end position="181"/>
    </location>
</feature>
<feature type="transmembrane region" description="Helical" evidence="8">
    <location>
        <begin position="6"/>
        <end position="28"/>
    </location>
</feature>
<evidence type="ECO:0000259" key="9">
    <source>
        <dbReference type="Pfam" id="PF00892"/>
    </source>
</evidence>
<keyword evidence="11" id="KW-1185">Reference proteome</keyword>
<dbReference type="GO" id="GO:0005789">
    <property type="term" value="C:endoplasmic reticulum membrane"/>
    <property type="evidence" value="ECO:0007669"/>
    <property type="project" value="TreeGrafter"/>
</dbReference>
<evidence type="ECO:0000256" key="4">
    <source>
        <dbReference type="ARBA" id="ARBA00022692"/>
    </source>
</evidence>
<evidence type="ECO:0000256" key="8">
    <source>
        <dbReference type="SAM" id="Phobius"/>
    </source>
</evidence>
<keyword evidence="5 8" id="KW-1133">Transmembrane helix</keyword>
<evidence type="ECO:0000313" key="11">
    <source>
        <dbReference type="Proteomes" id="UP000735302"/>
    </source>
</evidence>
<dbReference type="InterPro" id="IPR037185">
    <property type="entry name" value="EmrE-like"/>
</dbReference>
<feature type="transmembrane region" description="Helical" evidence="8">
    <location>
        <begin position="80"/>
        <end position="102"/>
    </location>
</feature>
<dbReference type="PANTHER" id="PTHR10778">
    <property type="entry name" value="SOLUTE CARRIER FAMILY 35 MEMBER B"/>
    <property type="match status" value="1"/>
</dbReference>
<sequence>MFSQGLKIIGVVYGVAASLTASLCGIFYKRVQVYESPSSLQMTFNNQLISFVALTPILYSTSQLLNFWQSPMSSETSVVFLLLLSGVNSVLMGWISVQLIGLTSPLTHNISINTKSVLQTILAVLWSGETRSFSWWLGNALVMGGIGTYTADKLSASTCKARTLQFDMQNNDVSSKNQSVPAQMDTENENLRHNKKWQS</sequence>
<dbReference type="GO" id="GO:0022857">
    <property type="term" value="F:transmembrane transporter activity"/>
    <property type="evidence" value="ECO:0007669"/>
    <property type="project" value="TreeGrafter"/>
</dbReference>